<evidence type="ECO:0000256" key="1">
    <source>
        <dbReference type="ARBA" id="ARBA00008056"/>
    </source>
</evidence>
<dbReference type="InterPro" id="IPR005123">
    <property type="entry name" value="Oxoglu/Fe-dep_dioxygenase_dom"/>
</dbReference>
<evidence type="ECO:0000313" key="4">
    <source>
        <dbReference type="EMBL" id="KAK3046332.1"/>
    </source>
</evidence>
<keyword evidence="5" id="KW-1185">Reference proteome</keyword>
<dbReference type="PANTHER" id="PTHR47990">
    <property type="entry name" value="2-OXOGLUTARATE (2OG) AND FE(II)-DEPENDENT OXYGENASE SUPERFAMILY PROTEIN-RELATED"/>
    <property type="match status" value="1"/>
</dbReference>
<dbReference type="SUPFAM" id="SSF51197">
    <property type="entry name" value="Clavaminate synthase-like"/>
    <property type="match status" value="1"/>
</dbReference>
<organism evidence="4 5">
    <name type="scientific">Extremus antarcticus</name>
    <dbReference type="NCBI Taxonomy" id="702011"/>
    <lineage>
        <taxon>Eukaryota</taxon>
        <taxon>Fungi</taxon>
        <taxon>Dikarya</taxon>
        <taxon>Ascomycota</taxon>
        <taxon>Pezizomycotina</taxon>
        <taxon>Dothideomycetes</taxon>
        <taxon>Dothideomycetidae</taxon>
        <taxon>Mycosphaerellales</taxon>
        <taxon>Extremaceae</taxon>
        <taxon>Extremus</taxon>
    </lineage>
</organism>
<dbReference type="Pfam" id="PF03171">
    <property type="entry name" value="2OG-FeII_Oxy"/>
    <property type="match status" value="1"/>
</dbReference>
<name>A0AAJ0DAE9_9PEZI</name>
<dbReference type="EMBL" id="JAWDJX010000099">
    <property type="protein sequence ID" value="KAK3046332.1"/>
    <property type="molecule type" value="Genomic_DNA"/>
</dbReference>
<keyword evidence="2" id="KW-0479">Metal-binding</keyword>
<comment type="similarity">
    <text evidence="1 2">Belongs to the iron/ascorbate-dependent oxidoreductase family.</text>
</comment>
<reference evidence="4" key="1">
    <citation type="submission" date="2023-04" db="EMBL/GenBank/DDBJ databases">
        <title>Black Yeasts Isolated from many extreme environments.</title>
        <authorList>
            <person name="Coleine C."/>
            <person name="Stajich J.E."/>
            <person name="Selbmann L."/>
        </authorList>
    </citation>
    <scope>NUCLEOTIDE SEQUENCE</scope>
    <source>
        <strain evidence="4">CCFEE 5312</strain>
    </source>
</reference>
<dbReference type="InterPro" id="IPR050231">
    <property type="entry name" value="Iron_ascorbate_oxido_reductase"/>
</dbReference>
<comment type="caution">
    <text evidence="4">The sequence shown here is derived from an EMBL/GenBank/DDBJ whole genome shotgun (WGS) entry which is preliminary data.</text>
</comment>
<evidence type="ECO:0000313" key="5">
    <source>
        <dbReference type="Proteomes" id="UP001271007"/>
    </source>
</evidence>
<dbReference type="InterPro" id="IPR027443">
    <property type="entry name" value="IPNS-like_sf"/>
</dbReference>
<dbReference type="AlphaFoldDB" id="A0AAJ0DAE9"/>
<dbReference type="GO" id="GO:0016491">
    <property type="term" value="F:oxidoreductase activity"/>
    <property type="evidence" value="ECO:0007669"/>
    <property type="project" value="UniProtKB-KW"/>
</dbReference>
<sequence>MAPASSHVTVKSTALDFRHLRGAPEEFSTFCFNFVDRLQVEGYVAVENHPWTGNKVGGLFEISQKFFNLPDEIKKHAGRRKGQEGNRGWAYVGEENVSAITGFAAGVLSEQNLEDLKETFDMGKVDDSELANLWPYQADLPGFRHLMETAFESGHHILLQLLRALAVGLGLSEDAFTKQHNCRHHEFRLLHYPAVPASALKSGESARISSHTDFGTMSFLFQDDVGGLEGESLREEGNYLPLRTERKDVMIVILGDMMMRQTNGILRALPHRVTLPSTASINAEGEEWAPERFAIAFFGKPDRDVWLEPMQAFVDESNPARYDGVAAGDYDRSKLLRLY</sequence>
<evidence type="ECO:0000259" key="3">
    <source>
        <dbReference type="PROSITE" id="PS51471"/>
    </source>
</evidence>
<dbReference type="Gene3D" id="2.60.120.330">
    <property type="entry name" value="B-lactam Antibiotic, Isopenicillin N Synthase, Chain"/>
    <property type="match status" value="1"/>
</dbReference>
<keyword evidence="2" id="KW-0408">Iron</keyword>
<dbReference type="InterPro" id="IPR044861">
    <property type="entry name" value="IPNS-like_FE2OG_OXY"/>
</dbReference>
<keyword evidence="2" id="KW-0560">Oxidoreductase</keyword>
<evidence type="ECO:0000256" key="2">
    <source>
        <dbReference type="RuleBase" id="RU003682"/>
    </source>
</evidence>
<dbReference type="GO" id="GO:0044283">
    <property type="term" value="P:small molecule biosynthetic process"/>
    <property type="evidence" value="ECO:0007669"/>
    <property type="project" value="UniProtKB-ARBA"/>
</dbReference>
<dbReference type="Proteomes" id="UP001271007">
    <property type="component" value="Unassembled WGS sequence"/>
</dbReference>
<dbReference type="PROSITE" id="PS51471">
    <property type="entry name" value="FE2OG_OXY"/>
    <property type="match status" value="1"/>
</dbReference>
<gene>
    <name evidence="4" type="ORF">LTR09_012179</name>
</gene>
<accession>A0AAJ0DAE9</accession>
<protein>
    <recommendedName>
        <fullName evidence="3">Fe2OG dioxygenase domain-containing protein</fullName>
    </recommendedName>
</protein>
<feature type="domain" description="Fe2OG dioxygenase" evidence="3">
    <location>
        <begin position="183"/>
        <end position="301"/>
    </location>
</feature>
<proteinExistence type="inferred from homology"/>
<dbReference type="Pfam" id="PF14226">
    <property type="entry name" value="DIOX_N"/>
    <property type="match status" value="1"/>
</dbReference>
<dbReference type="InterPro" id="IPR026992">
    <property type="entry name" value="DIOX_N"/>
</dbReference>
<dbReference type="GO" id="GO:0046872">
    <property type="term" value="F:metal ion binding"/>
    <property type="evidence" value="ECO:0007669"/>
    <property type="project" value="UniProtKB-KW"/>
</dbReference>